<comment type="caution">
    <text evidence="3">The sequence shown here is derived from an EMBL/GenBank/DDBJ whole genome shotgun (WGS) entry which is preliminary data.</text>
</comment>
<organism evidence="3 4">
    <name type="scientific">Algoriphagus iocasae</name>
    <dbReference type="NCBI Taxonomy" id="1836499"/>
    <lineage>
        <taxon>Bacteria</taxon>
        <taxon>Pseudomonadati</taxon>
        <taxon>Bacteroidota</taxon>
        <taxon>Cytophagia</taxon>
        <taxon>Cytophagales</taxon>
        <taxon>Cyclobacteriaceae</taxon>
        <taxon>Algoriphagus</taxon>
    </lineage>
</organism>
<reference evidence="3 4" key="1">
    <citation type="submission" date="2020-08" db="EMBL/GenBank/DDBJ databases">
        <title>Genomic Encyclopedia of Type Strains, Phase IV (KMG-IV): sequencing the most valuable type-strain genomes for metagenomic binning, comparative biology and taxonomic classification.</title>
        <authorList>
            <person name="Goeker M."/>
        </authorList>
    </citation>
    <scope>NUCLEOTIDE SEQUENCE [LARGE SCALE GENOMIC DNA]</scope>
    <source>
        <strain evidence="3 4">DSM 102044</strain>
    </source>
</reference>
<dbReference type="SUPFAM" id="SSF74653">
    <property type="entry name" value="TolA/TonB C-terminal domain"/>
    <property type="match status" value="1"/>
</dbReference>
<dbReference type="Pfam" id="PF03544">
    <property type="entry name" value="TonB_C"/>
    <property type="match status" value="1"/>
</dbReference>
<evidence type="ECO:0000313" key="4">
    <source>
        <dbReference type="Proteomes" id="UP000588604"/>
    </source>
</evidence>
<evidence type="ECO:0000259" key="2">
    <source>
        <dbReference type="Pfam" id="PF03544"/>
    </source>
</evidence>
<feature type="signal peptide" evidence="1">
    <location>
        <begin position="1"/>
        <end position="20"/>
    </location>
</feature>
<protein>
    <recommendedName>
        <fullName evidence="2">TonB C-terminal domain-containing protein</fullName>
    </recommendedName>
</protein>
<dbReference type="InterPro" id="IPR037682">
    <property type="entry name" value="TonB_C"/>
</dbReference>
<dbReference type="EMBL" id="JACIJO010000002">
    <property type="protein sequence ID" value="MBB6326527.1"/>
    <property type="molecule type" value="Genomic_DNA"/>
</dbReference>
<sequence length="202" mass="23208">MKKLASFSFLLIFICYSSFAQSNSPVKEMNMFLSKNVKYPKEARLNEETGNITLSITFDEAGYPVGEPQIYGGDKSLSEEVLRTFDLLKANWNPEFLDGKTPGEEYLMNFEFHLQKGKDLVSNPLEKYKKEKPVDPLVKLNKEIEKNPFASKLYMDRAEYFAMIGENWKSKLDYNQAKFLKDQEITNIVIVGYGPINSPKSL</sequence>
<dbReference type="AlphaFoldDB" id="A0A841MM01"/>
<dbReference type="GO" id="GO:0055085">
    <property type="term" value="P:transmembrane transport"/>
    <property type="evidence" value="ECO:0007669"/>
    <property type="project" value="InterPro"/>
</dbReference>
<name>A0A841MM01_9BACT</name>
<dbReference type="RefSeq" id="WP_184495124.1">
    <property type="nucleotide sequence ID" value="NZ_JACIJO010000002.1"/>
</dbReference>
<proteinExistence type="predicted"/>
<evidence type="ECO:0000256" key="1">
    <source>
        <dbReference type="SAM" id="SignalP"/>
    </source>
</evidence>
<keyword evidence="4" id="KW-1185">Reference proteome</keyword>
<feature type="chain" id="PRO_5032710141" description="TonB C-terminal domain-containing protein" evidence="1">
    <location>
        <begin position="21"/>
        <end position="202"/>
    </location>
</feature>
<keyword evidence="1" id="KW-0732">Signal</keyword>
<dbReference type="Gene3D" id="3.30.1150.10">
    <property type="match status" value="1"/>
</dbReference>
<dbReference type="Proteomes" id="UP000588604">
    <property type="component" value="Unassembled WGS sequence"/>
</dbReference>
<feature type="domain" description="TonB C-terminal" evidence="2">
    <location>
        <begin position="36"/>
        <end position="114"/>
    </location>
</feature>
<evidence type="ECO:0000313" key="3">
    <source>
        <dbReference type="EMBL" id="MBB6326527.1"/>
    </source>
</evidence>
<accession>A0A841MM01</accession>
<gene>
    <name evidence="3" type="ORF">FHS59_002155</name>
</gene>